<dbReference type="AlphaFoldDB" id="A0A7G7YPR6"/>
<evidence type="ECO:0000313" key="1">
    <source>
        <dbReference type="EMBL" id="QNH96486.1"/>
    </source>
</evidence>
<sequence length="179" mass="20402">MAKVSFAPHESLLADVSPHRRSVLFPVLEFIVITGLVWLGIGLIDAYFDKVAVAHFGVAYTPPSLVAKLLPHDQTLMVLTWLRRLLLIAWAWLAWTRCIRHLIFRSRTRMVLTDRRLITASGHVRSEICEVPLEHIVDARHRGSDVAVYTIGARLPLVLHNVPQAKKFARLLRKQIRPL</sequence>
<dbReference type="Proteomes" id="UP000515275">
    <property type="component" value="Chromosome"/>
</dbReference>
<name>A0A7G7YPR6_9CORY</name>
<keyword evidence="2" id="KW-1185">Reference proteome</keyword>
<organism evidence="1 2">
    <name type="scientific">Corynebacterium anserum</name>
    <dbReference type="NCBI Taxonomy" id="2684406"/>
    <lineage>
        <taxon>Bacteria</taxon>
        <taxon>Bacillati</taxon>
        <taxon>Actinomycetota</taxon>
        <taxon>Actinomycetes</taxon>
        <taxon>Mycobacteriales</taxon>
        <taxon>Corynebacteriaceae</taxon>
        <taxon>Corynebacterium</taxon>
    </lineage>
</organism>
<protein>
    <submittedName>
        <fullName evidence="1">Uncharacterized protein</fullName>
    </submittedName>
</protein>
<dbReference type="EMBL" id="CP046883">
    <property type="protein sequence ID" value="QNH96486.1"/>
    <property type="molecule type" value="Genomic_DNA"/>
</dbReference>
<dbReference type="KEGG" id="cans:GP473_07300"/>
<accession>A0A7G7YPR6</accession>
<reference evidence="1 2" key="1">
    <citation type="submission" date="2019-12" db="EMBL/GenBank/DDBJ databases">
        <title>Corynebacterium sp. nov., isolated from feces of the Anser Albifrons in China.</title>
        <authorList>
            <person name="Liu Q."/>
        </authorList>
    </citation>
    <scope>NUCLEOTIDE SEQUENCE [LARGE SCALE GENOMIC DNA]</scope>
    <source>
        <strain evidence="1 2">23H37-10</strain>
    </source>
</reference>
<gene>
    <name evidence="1" type="ORF">GP473_07300</name>
</gene>
<evidence type="ECO:0000313" key="2">
    <source>
        <dbReference type="Proteomes" id="UP000515275"/>
    </source>
</evidence>
<proteinExistence type="predicted"/>
<dbReference type="RefSeq" id="WP_185770237.1">
    <property type="nucleotide sequence ID" value="NZ_CP046883.1"/>
</dbReference>